<dbReference type="Pfam" id="PF00079">
    <property type="entry name" value="Serpin"/>
    <property type="match status" value="1"/>
</dbReference>
<organism evidence="3 4">
    <name type="scientific">Nakamurella flava</name>
    <dbReference type="NCBI Taxonomy" id="2576308"/>
    <lineage>
        <taxon>Bacteria</taxon>
        <taxon>Bacillati</taxon>
        <taxon>Actinomycetota</taxon>
        <taxon>Actinomycetes</taxon>
        <taxon>Nakamurellales</taxon>
        <taxon>Nakamurellaceae</taxon>
        <taxon>Nakamurella</taxon>
    </lineage>
</organism>
<dbReference type="InterPro" id="IPR042185">
    <property type="entry name" value="Serpin_sf_2"/>
</dbReference>
<dbReference type="Proteomes" id="UP000306985">
    <property type="component" value="Unassembled WGS sequence"/>
</dbReference>
<dbReference type="PROSITE" id="PS51257">
    <property type="entry name" value="PROKAR_LIPOPROTEIN"/>
    <property type="match status" value="1"/>
</dbReference>
<name>A0A4U6Q934_9ACTN</name>
<gene>
    <name evidence="3" type="ORF">FDO65_20710</name>
</gene>
<dbReference type="Gene3D" id="3.30.497.10">
    <property type="entry name" value="Antithrombin, subunit I, domain 2"/>
    <property type="match status" value="1"/>
</dbReference>
<accession>A0A4U6Q934</accession>
<feature type="domain" description="Serpin" evidence="2">
    <location>
        <begin position="79"/>
        <end position="437"/>
    </location>
</feature>
<dbReference type="PROSITE" id="PS00284">
    <property type="entry name" value="SERPIN"/>
    <property type="match status" value="1"/>
</dbReference>
<sequence>MGARSVLLDMYAMTMARRRFLLVAAGAATAGLTGCGSRASSMSPPVDVFTPAQPISIAPSGSAQDAGSAARAALTGFGVDFLRAAMDVKPTPATGISPYSLFTVLAMVRAGAAGRTAEQIDGALKATGSQAQGAVVTAVDAGMAAALDAAAAAHSDPMVLQAANQTWADHRLQVHQSYLDALARDFGSTAQLADFAGDPEGMRQAINTWVADRTNDLIPELFPQGTIDSGTRMVLVNALYLKAQWLNAFAPRQDGPFTTADGRQLTVPLMTTEQPVPGFRGAGWAAAILPYTGSGLGMTVVMPDAGIDDALDDLPAIVETIAADREGTPTAVTLPVFSLRSNLDARGIAQRLGITHLFDAAELSGISDEPLNASAFVHQCVVKVDEKGTEAAAATGIAMIESASTSSEHLVVDRPFLFWIADSTTGAPLFLGVVNEPSDTA</sequence>
<dbReference type="GO" id="GO:0004867">
    <property type="term" value="F:serine-type endopeptidase inhibitor activity"/>
    <property type="evidence" value="ECO:0007669"/>
    <property type="project" value="InterPro"/>
</dbReference>
<dbReference type="EMBL" id="SZZH01000007">
    <property type="protein sequence ID" value="TKV56382.1"/>
    <property type="molecule type" value="Genomic_DNA"/>
</dbReference>
<keyword evidence="4" id="KW-1185">Reference proteome</keyword>
<dbReference type="SMART" id="SM00093">
    <property type="entry name" value="SERPIN"/>
    <property type="match status" value="1"/>
</dbReference>
<proteinExistence type="inferred from homology"/>
<dbReference type="RefSeq" id="WP_137451651.1">
    <property type="nucleotide sequence ID" value="NZ_SZZH01000007.1"/>
</dbReference>
<dbReference type="AlphaFoldDB" id="A0A4U6Q934"/>
<dbReference type="SUPFAM" id="SSF56574">
    <property type="entry name" value="Serpins"/>
    <property type="match status" value="1"/>
</dbReference>
<dbReference type="GO" id="GO:0005615">
    <property type="term" value="C:extracellular space"/>
    <property type="evidence" value="ECO:0007669"/>
    <property type="project" value="InterPro"/>
</dbReference>
<dbReference type="InterPro" id="IPR036186">
    <property type="entry name" value="Serpin_sf"/>
</dbReference>
<evidence type="ECO:0000313" key="3">
    <source>
        <dbReference type="EMBL" id="TKV56382.1"/>
    </source>
</evidence>
<comment type="caution">
    <text evidence="3">The sequence shown here is derived from an EMBL/GenBank/DDBJ whole genome shotgun (WGS) entry which is preliminary data.</text>
</comment>
<evidence type="ECO:0000313" key="4">
    <source>
        <dbReference type="Proteomes" id="UP000306985"/>
    </source>
</evidence>
<dbReference type="PANTHER" id="PTHR11461:SF211">
    <property type="entry name" value="GH10112P-RELATED"/>
    <property type="match status" value="1"/>
</dbReference>
<dbReference type="CDD" id="cd19590">
    <property type="entry name" value="serpin_thermopin-like"/>
    <property type="match status" value="1"/>
</dbReference>
<dbReference type="InterPro" id="IPR023795">
    <property type="entry name" value="Serpin_CS"/>
</dbReference>
<evidence type="ECO:0000259" key="2">
    <source>
        <dbReference type="SMART" id="SM00093"/>
    </source>
</evidence>
<dbReference type="PANTHER" id="PTHR11461">
    <property type="entry name" value="SERINE PROTEASE INHIBITOR, SERPIN"/>
    <property type="match status" value="1"/>
</dbReference>
<comment type="similarity">
    <text evidence="1">Belongs to the serpin family.</text>
</comment>
<dbReference type="InterPro" id="IPR000215">
    <property type="entry name" value="Serpin_fam"/>
</dbReference>
<reference evidence="3 4" key="1">
    <citation type="submission" date="2019-05" db="EMBL/GenBank/DDBJ databases">
        <title>Nakamurella sp. N5BH11, whole genome shotgun sequence.</title>
        <authorList>
            <person name="Tuo L."/>
        </authorList>
    </citation>
    <scope>NUCLEOTIDE SEQUENCE [LARGE SCALE GENOMIC DNA]</scope>
    <source>
        <strain evidence="3 4">N5BH11</strain>
    </source>
</reference>
<dbReference type="InterPro" id="IPR042178">
    <property type="entry name" value="Serpin_sf_1"/>
</dbReference>
<evidence type="ECO:0000256" key="1">
    <source>
        <dbReference type="RuleBase" id="RU000411"/>
    </source>
</evidence>
<dbReference type="OrthoDB" id="9764871at2"/>
<dbReference type="Gene3D" id="2.30.39.10">
    <property type="entry name" value="Alpha-1-antitrypsin, domain 1"/>
    <property type="match status" value="1"/>
</dbReference>
<dbReference type="InterPro" id="IPR023796">
    <property type="entry name" value="Serpin_dom"/>
</dbReference>
<protein>
    <submittedName>
        <fullName evidence="3">Serpin family protein</fullName>
    </submittedName>
</protein>